<sequence length="151" mass="17213">MQMAPSKVLEQQLQLACQNINKLHPNSKSPNTEQAEPDQKMITNKLTKNIKQIELEGIQLHSEFTALKKQLKITEGNYQESLIESAKLRSQVHQLLKSEKELKNHLLQQKDTTIVLRENILSLQKANQCTLQKVMNYNTALAAFNANPRPA</sequence>
<dbReference type="EMBL" id="KI546150">
    <property type="protein sequence ID" value="EST42951.1"/>
    <property type="molecule type" value="Genomic_DNA"/>
</dbReference>
<accession>V6LGW6</accession>
<keyword evidence="3" id="KW-1185">Reference proteome</keyword>
<organism evidence="1">
    <name type="scientific">Spironucleus salmonicida</name>
    <dbReference type="NCBI Taxonomy" id="348837"/>
    <lineage>
        <taxon>Eukaryota</taxon>
        <taxon>Metamonada</taxon>
        <taxon>Diplomonadida</taxon>
        <taxon>Hexamitidae</taxon>
        <taxon>Hexamitinae</taxon>
        <taxon>Spironucleus</taxon>
    </lineage>
</organism>
<dbReference type="AlphaFoldDB" id="V6LGW6"/>
<dbReference type="VEuPathDB" id="GiardiaDB:SS50377_25081"/>
<reference evidence="1 2" key="1">
    <citation type="journal article" date="2014" name="PLoS Genet.">
        <title>The Genome of Spironucleus salmonicida Highlights a Fish Pathogen Adapted to Fluctuating Environments.</title>
        <authorList>
            <person name="Xu F."/>
            <person name="Jerlstrom-Hultqvist J."/>
            <person name="Einarsson E."/>
            <person name="Astvaldsson A."/>
            <person name="Svard S.G."/>
            <person name="Andersson J.O."/>
        </authorList>
    </citation>
    <scope>NUCLEOTIDE SEQUENCE</scope>
    <source>
        <strain evidence="2">ATCC 50377</strain>
    </source>
</reference>
<name>V6LGW6_9EUKA</name>
<gene>
    <name evidence="1" type="ORF">SS50377_17398</name>
    <name evidence="2" type="ORF">SS50377_25081</name>
</gene>
<evidence type="ECO:0000313" key="1">
    <source>
        <dbReference type="EMBL" id="EST42951.1"/>
    </source>
</evidence>
<protein>
    <submittedName>
        <fullName evidence="1">Uncharacterized protein</fullName>
    </submittedName>
</protein>
<proteinExistence type="predicted"/>
<reference evidence="2" key="2">
    <citation type="submission" date="2020-12" db="EMBL/GenBank/DDBJ databases">
        <title>New Spironucleus salmonicida genome in near-complete chromosomes.</title>
        <authorList>
            <person name="Xu F."/>
            <person name="Kurt Z."/>
            <person name="Jimenez-Gonzalez A."/>
            <person name="Astvaldsson A."/>
            <person name="Andersson J.O."/>
            <person name="Svard S.G."/>
        </authorList>
    </citation>
    <scope>NUCLEOTIDE SEQUENCE</scope>
    <source>
        <strain evidence="2">ATCC 50377</strain>
    </source>
</reference>
<evidence type="ECO:0000313" key="2">
    <source>
        <dbReference type="EMBL" id="KAH0572966.1"/>
    </source>
</evidence>
<dbReference type="Proteomes" id="UP000018208">
    <property type="component" value="Unassembled WGS sequence"/>
</dbReference>
<dbReference type="EMBL" id="AUWU02000005">
    <property type="protein sequence ID" value="KAH0572966.1"/>
    <property type="molecule type" value="Genomic_DNA"/>
</dbReference>
<evidence type="ECO:0000313" key="3">
    <source>
        <dbReference type="Proteomes" id="UP000018208"/>
    </source>
</evidence>